<evidence type="ECO:0000313" key="2">
    <source>
        <dbReference type="EMBL" id="RYP05127.1"/>
    </source>
</evidence>
<dbReference type="Proteomes" id="UP000293360">
    <property type="component" value="Unassembled WGS sequence"/>
</dbReference>
<dbReference type="Pfam" id="PF00779">
    <property type="entry name" value="BTK"/>
    <property type="match status" value="1"/>
</dbReference>
<dbReference type="EMBL" id="QJNU01000180">
    <property type="protein sequence ID" value="RYP05127.1"/>
    <property type="molecule type" value="Genomic_DNA"/>
</dbReference>
<accession>A0A4Q4THW3</accession>
<name>A0A4Q4THW3_9PEZI</name>
<proteinExistence type="predicted"/>
<evidence type="ECO:0000256" key="1">
    <source>
        <dbReference type="SAM" id="MobiDB-lite"/>
    </source>
</evidence>
<evidence type="ECO:0000313" key="3">
    <source>
        <dbReference type="Proteomes" id="UP000293360"/>
    </source>
</evidence>
<sequence>MVAHHMPPMRFSKTPARELAHRYPSGGPNASGQAGASAGGSKPKDTPRILVCVNCKKKYNPDTVQFGSCRIHKDKYGRVYPDQVPMDHWRNSAAEDQGKDVWLCCGNKDKNHPGCVEWVHCQKR</sequence>
<dbReference type="InterPro" id="IPR001562">
    <property type="entry name" value="Znf_Btk_motif"/>
</dbReference>
<dbReference type="OrthoDB" id="4744998at2759"/>
<keyword evidence="3" id="KW-1185">Reference proteome</keyword>
<organism evidence="2 3">
    <name type="scientific">Monosporascus ibericus</name>
    <dbReference type="NCBI Taxonomy" id="155417"/>
    <lineage>
        <taxon>Eukaryota</taxon>
        <taxon>Fungi</taxon>
        <taxon>Dikarya</taxon>
        <taxon>Ascomycota</taxon>
        <taxon>Pezizomycotina</taxon>
        <taxon>Sordariomycetes</taxon>
        <taxon>Xylariomycetidae</taxon>
        <taxon>Xylariales</taxon>
        <taxon>Xylariales incertae sedis</taxon>
        <taxon>Monosporascus</taxon>
    </lineage>
</organism>
<feature type="region of interest" description="Disordered" evidence="1">
    <location>
        <begin position="1"/>
        <end position="47"/>
    </location>
</feature>
<feature type="compositionally biased region" description="Low complexity" evidence="1">
    <location>
        <begin position="25"/>
        <end position="41"/>
    </location>
</feature>
<dbReference type="GO" id="GO:0035556">
    <property type="term" value="P:intracellular signal transduction"/>
    <property type="evidence" value="ECO:0007669"/>
    <property type="project" value="InterPro"/>
</dbReference>
<comment type="caution">
    <text evidence="2">The sequence shown here is derived from an EMBL/GenBank/DDBJ whole genome shotgun (WGS) entry which is preliminary data.</text>
</comment>
<reference evidence="2 3" key="1">
    <citation type="submission" date="2018-06" db="EMBL/GenBank/DDBJ databases">
        <title>Complete Genomes of Monosporascus.</title>
        <authorList>
            <person name="Robinson A.J."/>
            <person name="Natvig D.O."/>
        </authorList>
    </citation>
    <scope>NUCLEOTIDE SEQUENCE [LARGE SCALE GENOMIC DNA]</scope>
    <source>
        <strain evidence="2 3">CBS 110550</strain>
    </source>
</reference>
<dbReference type="AlphaFoldDB" id="A0A4Q4THW3"/>
<protein>
    <submittedName>
        <fullName evidence="2">Uncharacterized protein</fullName>
    </submittedName>
</protein>
<gene>
    <name evidence="2" type="ORF">DL764_004012</name>
</gene>